<evidence type="ECO:0000259" key="2">
    <source>
        <dbReference type="Pfam" id="PF13577"/>
    </source>
</evidence>
<evidence type="ECO:0000256" key="1">
    <source>
        <dbReference type="SAM" id="Phobius"/>
    </source>
</evidence>
<feature type="domain" description="SnoaL-like" evidence="2">
    <location>
        <begin position="34"/>
        <end position="160"/>
    </location>
</feature>
<evidence type="ECO:0000313" key="3">
    <source>
        <dbReference type="EMBL" id="KGQ70768.1"/>
    </source>
</evidence>
<sequence length="173" mass="20233">MKNTILMTLLFAVFTVCIYMWFVQKSTIARLDMMADRMTIKQVVDEFSNLADSKEIDKQVLLFTENGIVESFTDGERTSLLQGREQMKTVFSDFLAQFQVVYHQNGQQTIRLNGDKAEATSYCRVILINTKGEKPIKTTLYVIYQDQLLKQNDQWLIEHRQSDFVRREVETIN</sequence>
<dbReference type="AlphaFoldDB" id="A0A0A3AMY7"/>
<keyword evidence="1" id="KW-1133">Transmembrane helix</keyword>
<keyword evidence="4" id="KW-1185">Reference proteome</keyword>
<dbReference type="InterPro" id="IPR037401">
    <property type="entry name" value="SnoaL-like"/>
</dbReference>
<dbReference type="InterPro" id="IPR032710">
    <property type="entry name" value="NTF2-like_dom_sf"/>
</dbReference>
<reference evidence="3 4" key="1">
    <citation type="submission" date="2014-11" db="EMBL/GenBank/DDBJ databases">
        <title>Draft genome sequence of Chelonobacter oris 1662T, associated with respiratory disease in Hermann's Tortoises.</title>
        <authorList>
            <person name="Kudirkiene E."/>
            <person name="Hansen M.J."/>
            <person name="Bojesen A.M."/>
        </authorList>
    </citation>
    <scope>NUCLEOTIDE SEQUENCE [LARGE SCALE GENOMIC DNA]</scope>
    <source>
        <strain evidence="3 4">1662</strain>
    </source>
</reference>
<proteinExistence type="predicted"/>
<dbReference type="STRING" id="505317.OA57_05285"/>
<dbReference type="Proteomes" id="UP000030380">
    <property type="component" value="Unassembled WGS sequence"/>
</dbReference>
<name>A0A0A3AMY7_9PAST</name>
<dbReference type="RefSeq" id="WP_034614386.1">
    <property type="nucleotide sequence ID" value="NZ_JSUM01000006.1"/>
</dbReference>
<keyword evidence="1" id="KW-0812">Transmembrane</keyword>
<evidence type="ECO:0000313" key="4">
    <source>
        <dbReference type="Proteomes" id="UP000030380"/>
    </source>
</evidence>
<dbReference type="EMBL" id="JSUM01000006">
    <property type="protein sequence ID" value="KGQ70768.1"/>
    <property type="molecule type" value="Genomic_DNA"/>
</dbReference>
<organism evidence="3 4">
    <name type="scientific">Chelonobacter oris</name>
    <dbReference type="NCBI Taxonomy" id="505317"/>
    <lineage>
        <taxon>Bacteria</taxon>
        <taxon>Pseudomonadati</taxon>
        <taxon>Pseudomonadota</taxon>
        <taxon>Gammaproteobacteria</taxon>
        <taxon>Pasteurellales</taxon>
        <taxon>Pasteurellaceae</taxon>
        <taxon>Chelonobacter</taxon>
    </lineage>
</organism>
<protein>
    <recommendedName>
        <fullName evidence="2">SnoaL-like domain-containing protein</fullName>
    </recommendedName>
</protein>
<accession>A0A0A3AMY7</accession>
<feature type="transmembrane region" description="Helical" evidence="1">
    <location>
        <begin position="6"/>
        <end position="23"/>
    </location>
</feature>
<comment type="caution">
    <text evidence="3">The sequence shown here is derived from an EMBL/GenBank/DDBJ whole genome shotgun (WGS) entry which is preliminary data.</text>
</comment>
<dbReference type="Pfam" id="PF13577">
    <property type="entry name" value="SnoaL_4"/>
    <property type="match status" value="1"/>
</dbReference>
<gene>
    <name evidence="3" type="ORF">OA57_05285</name>
</gene>
<dbReference type="SUPFAM" id="SSF54427">
    <property type="entry name" value="NTF2-like"/>
    <property type="match status" value="1"/>
</dbReference>
<keyword evidence="1" id="KW-0472">Membrane</keyword>
<dbReference type="Gene3D" id="3.10.450.50">
    <property type="match status" value="1"/>
</dbReference>